<dbReference type="PANTHER" id="PTHR23235">
    <property type="entry name" value="KRUEPPEL-LIKE TRANSCRIPTION FACTOR"/>
    <property type="match status" value="1"/>
</dbReference>
<feature type="region of interest" description="Disordered" evidence="7">
    <location>
        <begin position="48"/>
        <end position="90"/>
    </location>
</feature>
<evidence type="ECO:0000256" key="1">
    <source>
        <dbReference type="ARBA" id="ARBA00022723"/>
    </source>
</evidence>
<dbReference type="PROSITE" id="PS00028">
    <property type="entry name" value="ZINC_FINGER_C2H2_1"/>
    <property type="match status" value="2"/>
</dbReference>
<dbReference type="Pfam" id="PF00096">
    <property type="entry name" value="zf-C2H2"/>
    <property type="match status" value="2"/>
</dbReference>
<evidence type="ECO:0000256" key="3">
    <source>
        <dbReference type="ARBA" id="ARBA00022771"/>
    </source>
</evidence>
<dbReference type="SMART" id="SM00355">
    <property type="entry name" value="ZnF_C2H2"/>
    <property type="match status" value="2"/>
</dbReference>
<dbReference type="PROSITE" id="PS50157">
    <property type="entry name" value="ZINC_FINGER_C2H2_2"/>
    <property type="match status" value="2"/>
</dbReference>
<keyword evidence="3 6" id="KW-0863">Zinc-finger</keyword>
<keyword evidence="1" id="KW-0479">Metal-binding</keyword>
<dbReference type="PANTHER" id="PTHR23235:SF142">
    <property type="entry name" value="ZINC FINGER PROTEIN 384"/>
    <property type="match status" value="1"/>
</dbReference>
<dbReference type="Proteomes" id="UP001162483">
    <property type="component" value="Unassembled WGS sequence"/>
</dbReference>
<evidence type="ECO:0000256" key="6">
    <source>
        <dbReference type="PROSITE-ProRule" id="PRU00042"/>
    </source>
</evidence>
<evidence type="ECO:0000313" key="9">
    <source>
        <dbReference type="EMBL" id="CAI9558757.1"/>
    </source>
</evidence>
<evidence type="ECO:0000259" key="8">
    <source>
        <dbReference type="PROSITE" id="PS50157"/>
    </source>
</evidence>
<keyword evidence="5" id="KW-0539">Nucleus</keyword>
<evidence type="ECO:0000256" key="2">
    <source>
        <dbReference type="ARBA" id="ARBA00022737"/>
    </source>
</evidence>
<keyword evidence="4" id="KW-0862">Zinc</keyword>
<feature type="domain" description="C2H2-type" evidence="8">
    <location>
        <begin position="4"/>
        <end position="31"/>
    </location>
</feature>
<dbReference type="InterPro" id="IPR013087">
    <property type="entry name" value="Znf_C2H2_type"/>
</dbReference>
<keyword evidence="10" id="KW-1185">Reference proteome</keyword>
<dbReference type="Gene3D" id="3.30.160.60">
    <property type="entry name" value="Classic Zinc Finger"/>
    <property type="match status" value="2"/>
</dbReference>
<feature type="non-terminal residue" evidence="9">
    <location>
        <position position="1"/>
    </location>
</feature>
<dbReference type="EMBL" id="CATNWA010009821">
    <property type="protein sequence ID" value="CAI9558757.1"/>
    <property type="molecule type" value="Genomic_DNA"/>
</dbReference>
<evidence type="ECO:0000256" key="4">
    <source>
        <dbReference type="ARBA" id="ARBA00022833"/>
    </source>
</evidence>
<evidence type="ECO:0000256" key="7">
    <source>
        <dbReference type="SAM" id="MobiDB-lite"/>
    </source>
</evidence>
<comment type="caution">
    <text evidence="9">The sequence shown here is derived from an EMBL/GenBank/DDBJ whole genome shotgun (WGS) entry which is preliminary data.</text>
</comment>
<reference evidence="9" key="1">
    <citation type="submission" date="2023-05" db="EMBL/GenBank/DDBJ databases">
        <authorList>
            <person name="Stuckert A."/>
        </authorList>
    </citation>
    <scope>NUCLEOTIDE SEQUENCE</scope>
</reference>
<dbReference type="InterPro" id="IPR036236">
    <property type="entry name" value="Znf_C2H2_sf"/>
</dbReference>
<protein>
    <recommendedName>
        <fullName evidence="8">C2H2-type domain-containing protein</fullName>
    </recommendedName>
</protein>
<sequence length="90" mass="10075">EKPYSCSECGRRFSEKSALTKHGRVHTGEKPFLCSECGMSFARKRSLVKHTGLHEGGPNKRNPPERHPLSSGRSTQEVHQIPQGHQGKKK</sequence>
<organism evidence="9 10">
    <name type="scientific">Staurois parvus</name>
    <dbReference type="NCBI Taxonomy" id="386267"/>
    <lineage>
        <taxon>Eukaryota</taxon>
        <taxon>Metazoa</taxon>
        <taxon>Chordata</taxon>
        <taxon>Craniata</taxon>
        <taxon>Vertebrata</taxon>
        <taxon>Euteleostomi</taxon>
        <taxon>Amphibia</taxon>
        <taxon>Batrachia</taxon>
        <taxon>Anura</taxon>
        <taxon>Neobatrachia</taxon>
        <taxon>Ranoidea</taxon>
        <taxon>Ranidae</taxon>
        <taxon>Staurois</taxon>
    </lineage>
</organism>
<name>A0ABN9CGV8_9NEOB</name>
<keyword evidence="2" id="KW-0677">Repeat</keyword>
<proteinExistence type="predicted"/>
<feature type="domain" description="C2H2-type" evidence="8">
    <location>
        <begin position="32"/>
        <end position="59"/>
    </location>
</feature>
<evidence type="ECO:0000256" key="5">
    <source>
        <dbReference type="ARBA" id="ARBA00023242"/>
    </source>
</evidence>
<evidence type="ECO:0000313" key="10">
    <source>
        <dbReference type="Proteomes" id="UP001162483"/>
    </source>
</evidence>
<accession>A0ABN9CGV8</accession>
<dbReference type="SUPFAM" id="SSF57667">
    <property type="entry name" value="beta-beta-alpha zinc fingers"/>
    <property type="match status" value="1"/>
</dbReference>
<gene>
    <name evidence="9" type="ORF">SPARVUS_LOCUS4945029</name>
</gene>